<dbReference type="Pfam" id="PF02698">
    <property type="entry name" value="DUF218"/>
    <property type="match status" value="1"/>
</dbReference>
<keyword evidence="4" id="KW-1185">Reference proteome</keyword>
<dbReference type="PANTHER" id="PTHR30336">
    <property type="entry name" value="INNER MEMBRANE PROTEIN, PROBABLE PERMEASE"/>
    <property type="match status" value="1"/>
</dbReference>
<dbReference type="InterPro" id="IPR003848">
    <property type="entry name" value="DUF218"/>
</dbReference>
<evidence type="ECO:0000313" key="4">
    <source>
        <dbReference type="Proteomes" id="UP000077875"/>
    </source>
</evidence>
<dbReference type="Proteomes" id="UP000077875">
    <property type="component" value="Chromosome"/>
</dbReference>
<keyword evidence="1" id="KW-0472">Membrane</keyword>
<dbReference type="PANTHER" id="PTHR30336:SF4">
    <property type="entry name" value="ENVELOPE BIOGENESIS FACTOR ELYC"/>
    <property type="match status" value="1"/>
</dbReference>
<dbReference type="InterPro" id="IPR051599">
    <property type="entry name" value="Cell_Envelope_Assoc"/>
</dbReference>
<keyword evidence="1" id="KW-1133">Transmembrane helix</keyword>
<dbReference type="Gene3D" id="3.40.50.620">
    <property type="entry name" value="HUPs"/>
    <property type="match status" value="1"/>
</dbReference>
<gene>
    <name evidence="3" type="ORF">A5892_14115</name>
</gene>
<dbReference type="STRING" id="376489.A5892_14115"/>
<feature type="transmembrane region" description="Helical" evidence="1">
    <location>
        <begin position="12"/>
        <end position="30"/>
    </location>
</feature>
<organism evidence="3 4">
    <name type="scientific">Halotalea alkalilenta</name>
    <dbReference type="NCBI Taxonomy" id="376489"/>
    <lineage>
        <taxon>Bacteria</taxon>
        <taxon>Pseudomonadati</taxon>
        <taxon>Pseudomonadota</taxon>
        <taxon>Gammaproteobacteria</taxon>
        <taxon>Oceanospirillales</taxon>
        <taxon>Halomonadaceae</taxon>
        <taxon>Halotalea</taxon>
    </lineage>
</organism>
<dbReference type="EMBL" id="CP015243">
    <property type="protein sequence ID" value="ANF58467.1"/>
    <property type="molecule type" value="Genomic_DNA"/>
</dbReference>
<name>A0A172YGZ2_9GAMM</name>
<evidence type="ECO:0000313" key="3">
    <source>
        <dbReference type="EMBL" id="ANF58467.1"/>
    </source>
</evidence>
<dbReference type="AlphaFoldDB" id="A0A172YGZ2"/>
<accession>A0A172YGZ2</accession>
<keyword evidence="1" id="KW-0812">Transmembrane</keyword>
<dbReference type="KEGG" id="haa:A5892_14115"/>
<reference evidence="3 4" key="1">
    <citation type="submission" date="2016-04" db="EMBL/GenBank/DDBJ databases">
        <title>Complete Genome Sequence of Halotalea alkalilenta IHB B 13600.</title>
        <authorList>
            <person name="Swarnkar M.K."/>
            <person name="Sharma A."/>
            <person name="Kaushal K."/>
            <person name="Soni R."/>
            <person name="Rana S."/>
            <person name="Singh A.K."/>
            <person name="Gulati A."/>
        </authorList>
    </citation>
    <scope>NUCLEOTIDE SEQUENCE [LARGE SCALE GENOMIC DNA]</scope>
    <source>
        <strain evidence="3 4">IHB B 13600</strain>
    </source>
</reference>
<evidence type="ECO:0000259" key="2">
    <source>
        <dbReference type="Pfam" id="PF02698"/>
    </source>
</evidence>
<dbReference type="CDD" id="cd06259">
    <property type="entry name" value="YdcF-like"/>
    <property type="match status" value="1"/>
</dbReference>
<dbReference type="RefSeq" id="WP_064123340.1">
    <property type="nucleotide sequence ID" value="NZ_CP015243.1"/>
</dbReference>
<evidence type="ECO:0000256" key="1">
    <source>
        <dbReference type="SAM" id="Phobius"/>
    </source>
</evidence>
<dbReference type="InterPro" id="IPR014729">
    <property type="entry name" value="Rossmann-like_a/b/a_fold"/>
</dbReference>
<protein>
    <recommendedName>
        <fullName evidence="2">DUF218 domain-containing protein</fullName>
    </recommendedName>
</protein>
<dbReference type="GO" id="GO:0005886">
    <property type="term" value="C:plasma membrane"/>
    <property type="evidence" value="ECO:0007669"/>
    <property type="project" value="TreeGrafter"/>
</dbReference>
<feature type="transmembrane region" description="Helical" evidence="1">
    <location>
        <begin position="37"/>
        <end position="60"/>
    </location>
</feature>
<feature type="domain" description="DUF218" evidence="2">
    <location>
        <begin position="79"/>
        <end position="240"/>
    </location>
</feature>
<dbReference type="GO" id="GO:0043164">
    <property type="term" value="P:Gram-negative-bacterium-type cell wall biogenesis"/>
    <property type="evidence" value="ECO:0007669"/>
    <property type="project" value="TreeGrafter"/>
</dbReference>
<proteinExistence type="predicted"/>
<sequence length="245" mass="26757">MSTSLLAVLKSIVLPPGGLVTALLFAALLWRWWPRTAIALAIAVSLAFIALCTPRVSLWLSAPIERIAPAPASDWRGAQAIVVLGGGRASALPGRSRERVNLDTFARVAEAARISRHTRLPILVTGGRPGGERRSEAQLMNDALIETFGMPSRWLENHSHNTRENALYSALILREHKVRKVILVTSAFHMARAERNFERLGFEVVPAPVSFSSAPPGLRGWLPSSLGLAQSQRALHEYLGWIAGR</sequence>
<dbReference type="GO" id="GO:0000270">
    <property type="term" value="P:peptidoglycan metabolic process"/>
    <property type="evidence" value="ECO:0007669"/>
    <property type="project" value="TreeGrafter"/>
</dbReference>